<protein>
    <recommendedName>
        <fullName evidence="4">Lipocalin-like domain-containing protein</fullName>
    </recommendedName>
</protein>
<feature type="chain" id="PRO_5004446557" description="Lipocalin-like domain-containing protein" evidence="1">
    <location>
        <begin position="24"/>
        <end position="202"/>
    </location>
</feature>
<evidence type="ECO:0000313" key="3">
    <source>
        <dbReference type="Proteomes" id="UP000018072"/>
    </source>
</evidence>
<dbReference type="STRING" id="1263103.BN741_00528"/>
<accession>R7GSU7</accession>
<dbReference type="Proteomes" id="UP000018072">
    <property type="component" value="Unassembled WGS sequence"/>
</dbReference>
<sequence>MKKVLSIVFFLMTTLCTFGQVFTDDLHVTSGGGRTTDYTQKEVELKRVGGSRYKVTFKKLAPMAYKTFGDFEIDGVMSTVDKETGVTTFSTSATEGKWVNVTSTAAIGGVTEGSKSTLTSFTATLSADKSKFVAELNFMTMGSDVSVVFGKQIDTAINTLTTADDNTYVEIYNLGGVRIQHLQRGINIVRTANGKVKKLLVK</sequence>
<gene>
    <name evidence="2" type="ORF">BN741_00528</name>
</gene>
<evidence type="ECO:0008006" key="4">
    <source>
        <dbReference type="Google" id="ProtNLM"/>
    </source>
</evidence>
<proteinExistence type="predicted"/>
<organism evidence="2 3">
    <name type="scientific">Leyella stercorea CAG:629</name>
    <dbReference type="NCBI Taxonomy" id="1263103"/>
    <lineage>
        <taxon>Bacteria</taxon>
        <taxon>Pseudomonadati</taxon>
        <taxon>Bacteroidota</taxon>
        <taxon>Bacteroidia</taxon>
        <taxon>Bacteroidales</taxon>
        <taxon>Prevotellaceae</taxon>
        <taxon>Leyella</taxon>
    </lineage>
</organism>
<comment type="caution">
    <text evidence="2">The sequence shown here is derived from an EMBL/GenBank/DDBJ whole genome shotgun (WGS) entry which is preliminary data.</text>
</comment>
<reference evidence="2" key="1">
    <citation type="submission" date="2012-11" db="EMBL/GenBank/DDBJ databases">
        <title>Dependencies among metagenomic species, viruses, plasmids and units of genetic variation.</title>
        <authorList>
            <person name="Nielsen H.B."/>
            <person name="Almeida M."/>
            <person name="Juncker A.S."/>
            <person name="Rasmussen S."/>
            <person name="Li J."/>
            <person name="Sunagawa S."/>
            <person name="Plichta D."/>
            <person name="Gautier L."/>
            <person name="Le Chatelier E."/>
            <person name="Peletier E."/>
            <person name="Bonde I."/>
            <person name="Nielsen T."/>
            <person name="Manichanh C."/>
            <person name="Arumugam M."/>
            <person name="Batto J."/>
            <person name="Santos M.B.Q.D."/>
            <person name="Blom N."/>
            <person name="Borruel N."/>
            <person name="Burgdorf K.S."/>
            <person name="Boumezbeur F."/>
            <person name="Casellas F."/>
            <person name="Dore J."/>
            <person name="Guarner F."/>
            <person name="Hansen T."/>
            <person name="Hildebrand F."/>
            <person name="Kaas R.S."/>
            <person name="Kennedy S."/>
            <person name="Kristiansen K."/>
            <person name="Kultima J.R."/>
            <person name="Leonard P."/>
            <person name="Levenez F."/>
            <person name="Lund O."/>
            <person name="Moumen B."/>
            <person name="Le Paslier D."/>
            <person name="Pons N."/>
            <person name="Pedersen O."/>
            <person name="Prifti E."/>
            <person name="Qin J."/>
            <person name="Raes J."/>
            <person name="Tap J."/>
            <person name="Tims S."/>
            <person name="Ussery D.W."/>
            <person name="Yamada T."/>
            <person name="MetaHit consortium"/>
            <person name="Renault P."/>
            <person name="Sicheritz-Ponten T."/>
            <person name="Bork P."/>
            <person name="Wang J."/>
            <person name="Brunak S."/>
            <person name="Ehrlich S.D."/>
        </authorList>
    </citation>
    <scope>NUCLEOTIDE SEQUENCE [LARGE SCALE GENOMIC DNA]</scope>
</reference>
<evidence type="ECO:0000256" key="1">
    <source>
        <dbReference type="SAM" id="SignalP"/>
    </source>
</evidence>
<keyword evidence="1" id="KW-0732">Signal</keyword>
<name>R7GSU7_9BACT</name>
<feature type="signal peptide" evidence="1">
    <location>
        <begin position="1"/>
        <end position="23"/>
    </location>
</feature>
<evidence type="ECO:0000313" key="2">
    <source>
        <dbReference type="EMBL" id="CDE29788.1"/>
    </source>
</evidence>
<dbReference type="AlphaFoldDB" id="R7GSU7"/>
<dbReference type="EMBL" id="CBIT010000004">
    <property type="protein sequence ID" value="CDE29788.1"/>
    <property type="molecule type" value="Genomic_DNA"/>
</dbReference>
<dbReference type="RefSeq" id="WP_022429794.1">
    <property type="nucleotide sequence ID" value="NZ_FR899193.1"/>
</dbReference>